<dbReference type="Proteomes" id="UP000271241">
    <property type="component" value="Unassembled WGS sequence"/>
</dbReference>
<keyword evidence="6" id="KW-1185">Reference proteome</keyword>
<dbReference type="GO" id="GO:0005778">
    <property type="term" value="C:peroxisomal membrane"/>
    <property type="evidence" value="ECO:0007669"/>
    <property type="project" value="UniProtKB-SubCell"/>
</dbReference>
<protein>
    <submittedName>
        <fullName evidence="5">Peroxisomal biogenesis factor 11</fullName>
    </submittedName>
</protein>
<dbReference type="Pfam" id="PF05648">
    <property type="entry name" value="PEX11"/>
    <property type="match status" value="1"/>
</dbReference>
<keyword evidence="2" id="KW-0472">Membrane</keyword>
<keyword evidence="1" id="KW-0962">Peroxisome biogenesis</keyword>
<reference evidence="6" key="1">
    <citation type="journal article" date="2018" name="Nat. Microbiol.">
        <title>Leveraging single-cell genomics to expand the fungal tree of life.</title>
        <authorList>
            <person name="Ahrendt S.R."/>
            <person name="Quandt C.A."/>
            <person name="Ciobanu D."/>
            <person name="Clum A."/>
            <person name="Salamov A."/>
            <person name="Andreopoulos B."/>
            <person name="Cheng J.F."/>
            <person name="Woyke T."/>
            <person name="Pelin A."/>
            <person name="Henrissat B."/>
            <person name="Reynolds N.K."/>
            <person name="Benny G.L."/>
            <person name="Smith M.E."/>
            <person name="James T.Y."/>
            <person name="Grigoriev I.V."/>
        </authorList>
    </citation>
    <scope>NUCLEOTIDE SEQUENCE [LARGE SCALE GENOMIC DNA]</scope>
    <source>
        <strain evidence="6">RSA 1356</strain>
    </source>
</reference>
<feature type="non-terminal residue" evidence="5">
    <location>
        <position position="236"/>
    </location>
</feature>
<comment type="subcellular location">
    <subcellularLocation>
        <location evidence="4">Peroxisome membrane</location>
    </subcellularLocation>
</comment>
<dbReference type="InterPro" id="IPR008733">
    <property type="entry name" value="PEX11"/>
</dbReference>
<evidence type="ECO:0000256" key="1">
    <source>
        <dbReference type="ARBA" id="ARBA00022593"/>
    </source>
</evidence>
<gene>
    <name evidence="5" type="ORF">THASP1DRAFT_7829</name>
</gene>
<name>A0A4P9XX92_9FUNG</name>
<feature type="non-terminal residue" evidence="5">
    <location>
        <position position="1"/>
    </location>
</feature>
<organism evidence="5 6">
    <name type="scientific">Thamnocephalis sphaerospora</name>
    <dbReference type="NCBI Taxonomy" id="78915"/>
    <lineage>
        <taxon>Eukaryota</taxon>
        <taxon>Fungi</taxon>
        <taxon>Fungi incertae sedis</taxon>
        <taxon>Zoopagomycota</taxon>
        <taxon>Zoopagomycotina</taxon>
        <taxon>Zoopagomycetes</taxon>
        <taxon>Zoopagales</taxon>
        <taxon>Sigmoideomycetaceae</taxon>
        <taxon>Thamnocephalis</taxon>
    </lineage>
</organism>
<evidence type="ECO:0000256" key="2">
    <source>
        <dbReference type="ARBA" id="ARBA00023136"/>
    </source>
</evidence>
<evidence type="ECO:0000313" key="5">
    <source>
        <dbReference type="EMBL" id="RKP10917.1"/>
    </source>
</evidence>
<dbReference type="OrthoDB" id="411017at2759"/>
<evidence type="ECO:0000256" key="3">
    <source>
        <dbReference type="ARBA" id="ARBA00023140"/>
    </source>
</evidence>
<dbReference type="EMBL" id="KZ992432">
    <property type="protein sequence ID" value="RKP10917.1"/>
    <property type="molecule type" value="Genomic_DNA"/>
</dbReference>
<dbReference type="GO" id="GO:0016559">
    <property type="term" value="P:peroxisome fission"/>
    <property type="evidence" value="ECO:0007669"/>
    <property type="project" value="InterPro"/>
</dbReference>
<accession>A0A4P9XX92</accession>
<dbReference type="PANTHER" id="PTHR12652">
    <property type="entry name" value="PEROXISOMAL BIOGENESIS FACTOR 11"/>
    <property type="match status" value="1"/>
</dbReference>
<dbReference type="AlphaFoldDB" id="A0A4P9XX92"/>
<proteinExistence type="predicted"/>
<sequence>WAVLYLCFVRQTDGRDKAMKLVQYSLKVLLWLALHRPRDARLRKRLSALVSAFSSTRKMIRLTHWVEPLKNLVEWSASGVPITLGVLNDFFDDVYCLCRIKCLPKRFEHVSERWSLWCWYIGLWIDLHSNLMDQLRIRAQIRKQTRLLTHATTKQSQTATLTWQMSDDAAQCQEEIDAKLATLREKEYWLRVSGGKLLGDFAFCTYDLFNWSFSDGWPAMTGLASGVLSSHKLWVK</sequence>
<dbReference type="PANTHER" id="PTHR12652:SF19">
    <property type="entry name" value="PEROXISOMAL BIOGENESIS FACTOR 11"/>
    <property type="match status" value="1"/>
</dbReference>
<evidence type="ECO:0000256" key="4">
    <source>
        <dbReference type="ARBA" id="ARBA00046271"/>
    </source>
</evidence>
<dbReference type="STRING" id="78915.A0A4P9XX92"/>
<evidence type="ECO:0000313" key="6">
    <source>
        <dbReference type="Proteomes" id="UP000271241"/>
    </source>
</evidence>
<keyword evidence="3" id="KW-0576">Peroxisome</keyword>